<accession>A0A382T3G2</accession>
<protein>
    <submittedName>
        <fullName evidence="1">Uncharacterized protein</fullName>
    </submittedName>
</protein>
<dbReference type="AlphaFoldDB" id="A0A382T3G2"/>
<gene>
    <name evidence="1" type="ORF">METZ01_LOCUS369460</name>
</gene>
<evidence type="ECO:0000313" key="1">
    <source>
        <dbReference type="EMBL" id="SVD16606.1"/>
    </source>
</evidence>
<reference evidence="1" key="1">
    <citation type="submission" date="2018-05" db="EMBL/GenBank/DDBJ databases">
        <authorList>
            <person name="Lanie J.A."/>
            <person name="Ng W.-L."/>
            <person name="Kazmierczak K.M."/>
            <person name="Andrzejewski T.M."/>
            <person name="Davidsen T.M."/>
            <person name="Wayne K.J."/>
            <person name="Tettelin H."/>
            <person name="Glass J.I."/>
            <person name="Rusch D."/>
            <person name="Podicherti R."/>
            <person name="Tsui H.-C.T."/>
            <person name="Winkler M.E."/>
        </authorList>
    </citation>
    <scope>NUCLEOTIDE SEQUENCE</scope>
</reference>
<dbReference type="EMBL" id="UINC01133589">
    <property type="protein sequence ID" value="SVD16606.1"/>
    <property type="molecule type" value="Genomic_DNA"/>
</dbReference>
<proteinExistence type="predicted"/>
<feature type="non-terminal residue" evidence="1">
    <location>
        <position position="75"/>
    </location>
</feature>
<name>A0A382T3G2_9ZZZZ</name>
<sequence>MPTNTLFLLSAVDCKNETCSTLRMLEGSEYSPGLNLEAIEKLRALGHGYVSRGELPSAQMALAHHGQLVLSCAWG</sequence>
<organism evidence="1">
    <name type="scientific">marine metagenome</name>
    <dbReference type="NCBI Taxonomy" id="408172"/>
    <lineage>
        <taxon>unclassified sequences</taxon>
        <taxon>metagenomes</taxon>
        <taxon>ecological metagenomes</taxon>
    </lineage>
</organism>